<comment type="caution">
    <text evidence="11">The sequence shown here is derived from an EMBL/GenBank/DDBJ whole genome shotgun (WGS) entry which is preliminary data.</text>
</comment>
<keyword evidence="3 9" id="KW-0547">Nucleotide-binding</keyword>
<dbReference type="InterPro" id="IPR017953">
    <property type="entry name" value="Carbohydrate_kinase_pred_CS"/>
</dbReference>
<feature type="binding site" evidence="9">
    <location>
        <begin position="222"/>
        <end position="231"/>
    </location>
    <ligand>
        <name>ATP</name>
        <dbReference type="ChEBI" id="CHEBI:30616"/>
    </ligand>
</feature>
<accession>A0A2S5B617</accession>
<comment type="function">
    <text evidence="9">Catalyzes the dehydration of the S-form of NAD(P)HX at the expense of ATP, which is converted to ADP. Together with NAD(P)HX epimerase, which catalyzes the epimerization of the S- and R-forms, the enzyme allows the repair of both epimers of NAD(P)HX, a damaged form of NAD(P)H that is a result of enzymatic or heat-dependent hydration.</text>
</comment>
<reference evidence="11 12" key="1">
    <citation type="journal article" date="2018" name="Front. Microbiol.">
        <title>Prospects for Fungal Bioremediation of Acidic Radioactive Waste Sites: Characterization and Genome Sequence of Rhodotorula taiwanensis MD1149.</title>
        <authorList>
            <person name="Tkavc R."/>
            <person name="Matrosova V.Y."/>
            <person name="Grichenko O.E."/>
            <person name="Gostincar C."/>
            <person name="Volpe R.P."/>
            <person name="Klimenkova P."/>
            <person name="Gaidamakova E.K."/>
            <person name="Zhou C.E."/>
            <person name="Stewart B.J."/>
            <person name="Lyman M.G."/>
            <person name="Malfatti S.A."/>
            <person name="Rubinfeld B."/>
            <person name="Courtot M."/>
            <person name="Singh J."/>
            <person name="Dalgard C.L."/>
            <person name="Hamilton T."/>
            <person name="Frey K.G."/>
            <person name="Gunde-Cimerman N."/>
            <person name="Dugan L."/>
            <person name="Daly M.J."/>
        </authorList>
    </citation>
    <scope>NUCLEOTIDE SEQUENCE [LARGE SCALE GENOMIC DNA]</scope>
    <source>
        <strain evidence="11 12">MD1149</strain>
    </source>
</reference>
<dbReference type="FunFam" id="3.40.1190.20:FF:000023">
    <property type="entry name" value="ATP-dependent (S)-NAD(P)H-hydrate dehydratase"/>
    <property type="match status" value="1"/>
</dbReference>
<evidence type="ECO:0000256" key="9">
    <source>
        <dbReference type="HAMAP-Rule" id="MF_03157"/>
    </source>
</evidence>
<keyword evidence="7 9" id="KW-0456">Lyase</keyword>
<comment type="similarity">
    <text evidence="9">Belongs to the NnrD/CARKD family.</text>
</comment>
<dbReference type="EC" id="4.2.1.93" evidence="9"/>
<evidence type="ECO:0000256" key="5">
    <source>
        <dbReference type="ARBA" id="ARBA00022857"/>
    </source>
</evidence>
<evidence type="ECO:0000256" key="3">
    <source>
        <dbReference type="ARBA" id="ARBA00022741"/>
    </source>
</evidence>
<keyword evidence="1 9" id="KW-0963">Cytoplasm</keyword>
<feature type="binding site" evidence="9">
    <location>
        <position position="111"/>
    </location>
    <ligand>
        <name>(6S)-NADPHX</name>
        <dbReference type="ChEBI" id="CHEBI:64076"/>
    </ligand>
</feature>
<keyword evidence="12" id="KW-1185">Reference proteome</keyword>
<keyword evidence="4 9" id="KW-0067">ATP-binding</keyword>
<feature type="domain" description="YjeF C-terminal" evidence="10">
    <location>
        <begin position="7"/>
        <end position="308"/>
    </location>
</feature>
<dbReference type="CDD" id="cd01171">
    <property type="entry name" value="YXKO-related"/>
    <property type="match status" value="1"/>
</dbReference>
<keyword evidence="6 9" id="KW-0520">NAD</keyword>
<feature type="binding site" evidence="9">
    <location>
        <position position="232"/>
    </location>
    <ligand>
        <name>(6S)-NADPHX</name>
        <dbReference type="ChEBI" id="CHEBI:64076"/>
    </ligand>
</feature>
<organism evidence="11 12">
    <name type="scientific">Rhodotorula taiwanensis</name>
    <dbReference type="NCBI Taxonomy" id="741276"/>
    <lineage>
        <taxon>Eukaryota</taxon>
        <taxon>Fungi</taxon>
        <taxon>Dikarya</taxon>
        <taxon>Basidiomycota</taxon>
        <taxon>Pucciniomycotina</taxon>
        <taxon>Microbotryomycetes</taxon>
        <taxon>Sporidiobolales</taxon>
        <taxon>Sporidiobolaceae</taxon>
        <taxon>Rhodotorula</taxon>
    </lineage>
</organism>
<dbReference type="HAMAP" id="MF_01965">
    <property type="entry name" value="NADHX_dehydratase"/>
    <property type="match status" value="1"/>
</dbReference>
<evidence type="ECO:0000256" key="4">
    <source>
        <dbReference type="ARBA" id="ARBA00022840"/>
    </source>
</evidence>
<dbReference type="Proteomes" id="UP000237144">
    <property type="component" value="Unassembled WGS sequence"/>
</dbReference>
<dbReference type="Pfam" id="PF01256">
    <property type="entry name" value="Carb_kinase"/>
    <property type="match status" value="1"/>
</dbReference>
<sequence length="337" mass="36226">MTDHAKTISRCKRLIPPLSPDLHKGQAGRVGVVGGSKDYSGAPYFSSMTTLRMGADLAHVICEPAAGNIIKTYSPDLIVHTDLNEKLSEKEIEDVFKGILPRLHTLVIGPGLGRSDHMQLAARIALRLARENKLYVVIDADGLFLVQNDPAVVKGYDRAVLTPNVVEFGRLAESCNLDPKSMPESELASALSKALGGPTIVQKGREDRITNGREQLISSQTGSSRRCGGQGDVLSGAVGTFLAWGKNYEEREAKDEQNPIRPDEITLLAAYGASTLTRTASRMTFAEHKRAMQTGEMLGYVGRAFEEVFGTDSVSDQGISASEGMVDKLVGAIKGGL</sequence>
<keyword evidence="5" id="KW-0521">NADP</keyword>
<evidence type="ECO:0000259" key="10">
    <source>
        <dbReference type="PROSITE" id="PS51383"/>
    </source>
</evidence>
<proteinExistence type="inferred from homology"/>
<dbReference type="InterPro" id="IPR000631">
    <property type="entry name" value="CARKD"/>
</dbReference>
<gene>
    <name evidence="11" type="ORF">BMF94_4772</name>
</gene>
<dbReference type="PROSITE" id="PS51383">
    <property type="entry name" value="YJEF_C_3"/>
    <property type="match status" value="1"/>
</dbReference>
<protein>
    <recommendedName>
        <fullName evidence="9">ATP-dependent (S)-NAD(P)H-hydrate dehydratase</fullName>
        <ecNumber evidence="9">4.2.1.93</ecNumber>
    </recommendedName>
    <alternativeName>
        <fullName evidence="9">ATP-dependent NAD(P)HX dehydratase</fullName>
    </alternativeName>
</protein>
<dbReference type="AlphaFoldDB" id="A0A2S5B617"/>
<evidence type="ECO:0000256" key="8">
    <source>
        <dbReference type="ARBA" id="ARBA00047472"/>
    </source>
</evidence>
<dbReference type="PANTHER" id="PTHR12592:SF0">
    <property type="entry name" value="ATP-DEPENDENT (S)-NAD(P)H-HYDRATE DEHYDRATASE"/>
    <property type="match status" value="1"/>
</dbReference>
<dbReference type="Gene3D" id="3.40.1190.20">
    <property type="match status" value="1"/>
</dbReference>
<keyword evidence="2 9" id="KW-0597">Phosphoprotein</keyword>
<dbReference type="STRING" id="741276.A0A2S5B617"/>
<feature type="binding site" evidence="9">
    <location>
        <begin position="203"/>
        <end position="207"/>
    </location>
    <ligand>
        <name>ATP</name>
        <dbReference type="ChEBI" id="CHEBI:30616"/>
    </ligand>
</feature>
<comment type="cofactor">
    <cofactor evidence="9">
        <name>Mg(2+)</name>
        <dbReference type="ChEBI" id="CHEBI:18420"/>
    </cofactor>
</comment>
<dbReference type="EMBL" id="PJQD01000056">
    <property type="protein sequence ID" value="POY72196.1"/>
    <property type="molecule type" value="Genomic_DNA"/>
</dbReference>
<evidence type="ECO:0000256" key="1">
    <source>
        <dbReference type="ARBA" id="ARBA00022490"/>
    </source>
</evidence>
<evidence type="ECO:0000256" key="7">
    <source>
        <dbReference type="ARBA" id="ARBA00023239"/>
    </source>
</evidence>
<dbReference type="GO" id="GO:0110051">
    <property type="term" value="P:metabolite repair"/>
    <property type="evidence" value="ECO:0007669"/>
    <property type="project" value="TreeGrafter"/>
</dbReference>
<feature type="binding site" evidence="9">
    <location>
        <begin position="164"/>
        <end position="170"/>
    </location>
    <ligand>
        <name>(6S)-NADPHX</name>
        <dbReference type="ChEBI" id="CHEBI:64076"/>
    </ligand>
</feature>
<dbReference type="InterPro" id="IPR029056">
    <property type="entry name" value="Ribokinase-like"/>
</dbReference>
<comment type="catalytic activity">
    <reaction evidence="9">
        <text>(6S)-NADHX + ATP = ADP + phosphate + NADH + H(+)</text>
        <dbReference type="Rhea" id="RHEA:19017"/>
        <dbReference type="ChEBI" id="CHEBI:15378"/>
        <dbReference type="ChEBI" id="CHEBI:30616"/>
        <dbReference type="ChEBI" id="CHEBI:43474"/>
        <dbReference type="ChEBI" id="CHEBI:57945"/>
        <dbReference type="ChEBI" id="CHEBI:64074"/>
        <dbReference type="ChEBI" id="CHEBI:456216"/>
        <dbReference type="EC" id="4.2.1.93"/>
    </reaction>
</comment>
<evidence type="ECO:0000313" key="11">
    <source>
        <dbReference type="EMBL" id="POY72196.1"/>
    </source>
</evidence>
<name>A0A2S5B617_9BASI</name>
<comment type="catalytic activity">
    <reaction evidence="8 9">
        <text>(6S)-NADPHX + ATP = ADP + phosphate + NADPH + H(+)</text>
        <dbReference type="Rhea" id="RHEA:32231"/>
        <dbReference type="ChEBI" id="CHEBI:15378"/>
        <dbReference type="ChEBI" id="CHEBI:30616"/>
        <dbReference type="ChEBI" id="CHEBI:43474"/>
        <dbReference type="ChEBI" id="CHEBI:57783"/>
        <dbReference type="ChEBI" id="CHEBI:64076"/>
        <dbReference type="ChEBI" id="CHEBI:456216"/>
        <dbReference type="EC" id="4.2.1.93"/>
    </reaction>
</comment>
<dbReference type="PANTHER" id="PTHR12592">
    <property type="entry name" value="ATP-DEPENDENT (S)-NAD(P)H-HYDRATE DEHYDRATASE FAMILY MEMBER"/>
    <property type="match status" value="1"/>
</dbReference>
<dbReference type="PROSITE" id="PS01050">
    <property type="entry name" value="YJEF_C_2"/>
    <property type="match status" value="1"/>
</dbReference>
<dbReference type="GO" id="GO:0046496">
    <property type="term" value="P:nicotinamide nucleotide metabolic process"/>
    <property type="evidence" value="ECO:0007669"/>
    <property type="project" value="UniProtKB-UniRule"/>
</dbReference>
<dbReference type="GO" id="GO:0005524">
    <property type="term" value="F:ATP binding"/>
    <property type="evidence" value="ECO:0007669"/>
    <property type="project" value="UniProtKB-KW"/>
</dbReference>
<dbReference type="SUPFAM" id="SSF53613">
    <property type="entry name" value="Ribokinase-like"/>
    <property type="match status" value="1"/>
</dbReference>
<evidence type="ECO:0000256" key="6">
    <source>
        <dbReference type="ARBA" id="ARBA00023027"/>
    </source>
</evidence>
<dbReference type="OrthoDB" id="8110916at2759"/>
<evidence type="ECO:0000256" key="2">
    <source>
        <dbReference type="ARBA" id="ARBA00022553"/>
    </source>
</evidence>
<dbReference type="GO" id="GO:0047453">
    <property type="term" value="F:ATP-dependent NAD(P)H-hydrate dehydratase activity"/>
    <property type="evidence" value="ECO:0007669"/>
    <property type="project" value="UniProtKB-UniRule"/>
</dbReference>
<comment type="subcellular location">
    <subcellularLocation>
        <location evidence="9">Cytoplasm</location>
    </subcellularLocation>
</comment>
<evidence type="ECO:0000313" key="12">
    <source>
        <dbReference type="Proteomes" id="UP000237144"/>
    </source>
</evidence>
<dbReference type="GO" id="GO:0005737">
    <property type="term" value="C:cytoplasm"/>
    <property type="evidence" value="ECO:0007669"/>
    <property type="project" value="UniProtKB-SubCell"/>
</dbReference>
<dbReference type="NCBIfam" id="TIGR00196">
    <property type="entry name" value="yjeF_cterm"/>
    <property type="match status" value="1"/>
</dbReference>